<dbReference type="OrthoDB" id="9802525at2"/>
<evidence type="ECO:0000313" key="2">
    <source>
        <dbReference type="EMBL" id="GAP39127.1"/>
    </source>
</evidence>
<accession>A0A0K8P8Z9</accession>
<feature type="domain" description="Glycosyltransferase subfamily 4-like N-terminal" evidence="1">
    <location>
        <begin position="13"/>
        <end position="172"/>
    </location>
</feature>
<name>A0A0K8P8Z9_9CHLR</name>
<dbReference type="RefSeq" id="WP_062276837.1">
    <property type="nucleotide sequence ID" value="NZ_DF968179.1"/>
</dbReference>
<protein>
    <submittedName>
        <fullName evidence="2">Glycosyltransferase</fullName>
    </submittedName>
</protein>
<dbReference type="Pfam" id="PF13692">
    <property type="entry name" value="Glyco_trans_1_4"/>
    <property type="match status" value="1"/>
</dbReference>
<keyword evidence="3" id="KW-1185">Reference proteome</keyword>
<gene>
    <name evidence="2" type="ORF">ATC1_1146</name>
</gene>
<dbReference type="Gene3D" id="3.40.50.2000">
    <property type="entry name" value="Glycogen Phosphorylase B"/>
    <property type="match status" value="2"/>
</dbReference>
<dbReference type="Pfam" id="PF13439">
    <property type="entry name" value="Glyco_transf_4"/>
    <property type="match status" value="1"/>
</dbReference>
<dbReference type="PANTHER" id="PTHR12526">
    <property type="entry name" value="GLYCOSYLTRANSFERASE"/>
    <property type="match status" value="1"/>
</dbReference>
<proteinExistence type="predicted"/>
<dbReference type="STRING" id="1678840.ATC1_1146"/>
<dbReference type="GO" id="GO:0016740">
    <property type="term" value="F:transferase activity"/>
    <property type="evidence" value="ECO:0007669"/>
    <property type="project" value="UniProtKB-KW"/>
</dbReference>
<organism evidence="2">
    <name type="scientific">Flexilinea flocculi</name>
    <dbReference type="NCBI Taxonomy" id="1678840"/>
    <lineage>
        <taxon>Bacteria</taxon>
        <taxon>Bacillati</taxon>
        <taxon>Chloroflexota</taxon>
        <taxon>Anaerolineae</taxon>
        <taxon>Anaerolineales</taxon>
        <taxon>Anaerolineaceae</taxon>
        <taxon>Flexilinea</taxon>
    </lineage>
</organism>
<evidence type="ECO:0000313" key="3">
    <source>
        <dbReference type="Proteomes" id="UP000053370"/>
    </source>
</evidence>
<dbReference type="InterPro" id="IPR028098">
    <property type="entry name" value="Glyco_trans_4-like_N"/>
</dbReference>
<sequence length="375" mass="41936">MKILHVITDLDRGGAEIMLARILPLLRTAGCQQQVICLSGPGNIGKIIQENGFPVSYLNMKRSVPDLFAWIRLVKMIRLEQPDLIHSWLYHADLYVSLADLFVQKPLVWGLHNSTLGTKSNRITRVIVRILSKLSHLVPRRILSCSKEAMKVHQALGYRPDIMRFVPNGFDTVTFKPDLHKRMVLRNELRLSDQQILVGNISRFDPQKNHIGLIECWGMLAASRPDVRFLLAGKGLDAGNPIIRDLLRSAGIDDKTILLGIREDVPALLNALDLFVFSSNSGEAFPLIIGEAMSSGILCVGTKVGDTADLIGPCGRVVEPDDIPALLQACLEMLALSEEEKKELREDSRRRIKEQFSLEKMSQGYLAVYREILAS</sequence>
<dbReference type="SUPFAM" id="SSF53756">
    <property type="entry name" value="UDP-Glycosyltransferase/glycogen phosphorylase"/>
    <property type="match status" value="1"/>
</dbReference>
<reference evidence="2" key="1">
    <citation type="journal article" date="2015" name="Genome Announc.">
        <title>Draft Genome Sequence of Anaerolineae Strain TC1, a Novel Isolate from a Methanogenic Wastewater Treatment System.</title>
        <authorList>
            <person name="Matsuura N."/>
            <person name="Tourlousse D.M."/>
            <person name="Sun L."/>
            <person name="Toyonaga M."/>
            <person name="Kuroda K."/>
            <person name="Ohashi A."/>
            <person name="Cruz R."/>
            <person name="Yamaguchi T."/>
            <person name="Sekiguchi Y."/>
        </authorList>
    </citation>
    <scope>NUCLEOTIDE SEQUENCE [LARGE SCALE GENOMIC DNA]</scope>
    <source>
        <strain evidence="2">TC1</strain>
    </source>
</reference>
<dbReference type="PANTHER" id="PTHR12526:SF637">
    <property type="entry name" value="GLYCOSYLTRANSFERASE EPSF-RELATED"/>
    <property type="match status" value="1"/>
</dbReference>
<keyword evidence="2" id="KW-0808">Transferase</keyword>
<dbReference type="AlphaFoldDB" id="A0A0K8P8Z9"/>
<evidence type="ECO:0000259" key="1">
    <source>
        <dbReference type="Pfam" id="PF13439"/>
    </source>
</evidence>
<dbReference type="Proteomes" id="UP000053370">
    <property type="component" value="Unassembled WGS sequence"/>
</dbReference>
<dbReference type="EMBL" id="DF968179">
    <property type="protein sequence ID" value="GAP39127.1"/>
    <property type="molecule type" value="Genomic_DNA"/>
</dbReference>